<evidence type="ECO:0000256" key="5">
    <source>
        <dbReference type="ARBA" id="ARBA00010810"/>
    </source>
</evidence>
<evidence type="ECO:0000256" key="7">
    <source>
        <dbReference type="ARBA" id="ARBA00022679"/>
    </source>
</evidence>
<dbReference type="Gene3D" id="3.40.50.12610">
    <property type="match status" value="2"/>
</dbReference>
<reference evidence="16" key="1">
    <citation type="submission" date="2015-09" db="EMBL/GenBank/DDBJ databases">
        <authorList>
            <consortium name="Pathogen Informatics"/>
        </authorList>
    </citation>
    <scope>NUCLEOTIDE SEQUENCE [LARGE SCALE GENOMIC DNA]</scope>
    <source>
        <strain evidence="16">Lake Konstanz</strain>
    </source>
</reference>
<comment type="subcellular location">
    <subcellularLocation>
        <location evidence="3">Endomembrane system</location>
        <topology evidence="3">Multi-pass membrane protein</topology>
    </subcellularLocation>
</comment>
<evidence type="ECO:0000256" key="3">
    <source>
        <dbReference type="ARBA" id="ARBA00004127"/>
    </source>
</evidence>
<feature type="domain" description="STT3/PglB/AglB core" evidence="14">
    <location>
        <begin position="31"/>
        <end position="88"/>
    </location>
</feature>
<comment type="similarity">
    <text evidence="5">Belongs to the STT3 family.</text>
</comment>
<evidence type="ECO:0000256" key="9">
    <source>
        <dbReference type="ARBA" id="ARBA00022723"/>
    </source>
</evidence>
<dbReference type="GO" id="GO:0016020">
    <property type="term" value="C:membrane"/>
    <property type="evidence" value="ECO:0007669"/>
    <property type="project" value="InterPro"/>
</dbReference>
<evidence type="ECO:0000256" key="2">
    <source>
        <dbReference type="ARBA" id="ARBA00001946"/>
    </source>
</evidence>
<evidence type="ECO:0000256" key="12">
    <source>
        <dbReference type="ARBA" id="ARBA00023136"/>
    </source>
</evidence>
<dbReference type="Pfam" id="PF21436">
    <property type="entry name" value="STT3-PglB_core"/>
    <property type="match status" value="2"/>
</dbReference>
<evidence type="ECO:0000256" key="8">
    <source>
        <dbReference type="ARBA" id="ARBA00022692"/>
    </source>
</evidence>
<keyword evidence="7 15" id="KW-0808">Transferase</keyword>
<accession>A0A0S4IZ92</accession>
<evidence type="ECO:0000256" key="4">
    <source>
        <dbReference type="ARBA" id="ARBA00004922"/>
    </source>
</evidence>
<dbReference type="PANTHER" id="PTHR13872:SF1">
    <property type="entry name" value="DOLICHYL-DIPHOSPHOOLIGOSACCHARIDE--PROTEIN GLYCOSYLTRANSFERASE SUBUNIT STT3B"/>
    <property type="match status" value="1"/>
</dbReference>
<evidence type="ECO:0000256" key="10">
    <source>
        <dbReference type="ARBA" id="ARBA00022842"/>
    </source>
</evidence>
<dbReference type="OrthoDB" id="10261066at2759"/>
<keyword evidence="8" id="KW-0812">Transmembrane</keyword>
<keyword evidence="13" id="KW-0464">Manganese</keyword>
<evidence type="ECO:0000259" key="14">
    <source>
        <dbReference type="Pfam" id="PF21436"/>
    </source>
</evidence>
<dbReference type="FunFam" id="3.40.50.12610:FF:000003">
    <property type="entry name" value="Oligosaccharyl transferase-like protein"/>
    <property type="match status" value="2"/>
</dbReference>
<evidence type="ECO:0000256" key="1">
    <source>
        <dbReference type="ARBA" id="ARBA00001936"/>
    </source>
</evidence>
<sequence>MMKGRLNNGKTVIVDDYRESYLWLKNKTPEDSRVMAWWDYGYQITGIGNRTSIADGNTWNHEHIATLGKCLSSPVKESHSLIRHLADYVLIWAGGDDLGKSPHMARIGNSVYRDICPNDPLCSHFGFYDGYSMRKPTPMMKASLLYNLAVVGEDPSVKLDPKLFKEVSHCEELAKQFSEPQIMMKGRLNNGKTVIVDDYRESYLWLKNKTPEDSRVMAWWDYGYQITGIGNRTSIADGNTWNHEHIATLGKCLSSPVKESHSLIRHLADYVLIWAGGDDLGKSPHMARIGNSVYRDICPNDPLCSHFGFHDQQQMKPSPMMKASLLYNLAMLGQNPAVKLDPALFSLVKTTKYGKVKVYKVNNVSQESKDWVANPANRVCDAPGSWYCNGQYPPAPEIQQLLAKRRDFGQLEDFNRKKKDDKYHSDYMKKFGGSH</sequence>
<protein>
    <submittedName>
        <fullName evidence="15">Oligosaccharyl transferase-like protein, putative</fullName>
    </submittedName>
</protein>
<dbReference type="VEuPathDB" id="TriTrypDB:BSAL_76990"/>
<keyword evidence="16" id="KW-1185">Reference proteome</keyword>
<keyword evidence="6" id="KW-0328">Glycosyltransferase</keyword>
<dbReference type="InterPro" id="IPR003674">
    <property type="entry name" value="Oligo_trans_STT3"/>
</dbReference>
<proteinExistence type="inferred from homology"/>
<dbReference type="GO" id="GO:0046872">
    <property type="term" value="F:metal ion binding"/>
    <property type="evidence" value="ECO:0007669"/>
    <property type="project" value="UniProtKB-KW"/>
</dbReference>
<dbReference type="Proteomes" id="UP000051952">
    <property type="component" value="Unassembled WGS sequence"/>
</dbReference>
<evidence type="ECO:0000256" key="6">
    <source>
        <dbReference type="ARBA" id="ARBA00022676"/>
    </source>
</evidence>
<dbReference type="GO" id="GO:0004576">
    <property type="term" value="F:oligosaccharyl transferase activity"/>
    <property type="evidence" value="ECO:0007669"/>
    <property type="project" value="InterPro"/>
</dbReference>
<dbReference type="GO" id="GO:0012505">
    <property type="term" value="C:endomembrane system"/>
    <property type="evidence" value="ECO:0007669"/>
    <property type="project" value="UniProtKB-SubCell"/>
</dbReference>
<dbReference type="UniPathway" id="UPA00378"/>
<comment type="pathway">
    <text evidence="4">Protein modification; protein glycosylation.</text>
</comment>
<gene>
    <name evidence="15" type="ORF">BSAL_76990</name>
</gene>
<comment type="cofactor">
    <cofactor evidence="1">
        <name>Mn(2+)</name>
        <dbReference type="ChEBI" id="CHEBI:29035"/>
    </cofactor>
</comment>
<name>A0A0S4IZ92_BODSA</name>
<comment type="cofactor">
    <cofactor evidence="2">
        <name>Mg(2+)</name>
        <dbReference type="ChEBI" id="CHEBI:18420"/>
    </cofactor>
</comment>
<dbReference type="PANTHER" id="PTHR13872">
    <property type="entry name" value="DOLICHYL-DIPHOSPHOOLIGOSACCHARIDE--PROTEIN GLYCOSYLTRANSFERASE SUBUNIT"/>
    <property type="match status" value="1"/>
</dbReference>
<evidence type="ECO:0000256" key="11">
    <source>
        <dbReference type="ARBA" id="ARBA00022989"/>
    </source>
</evidence>
<keyword evidence="11" id="KW-1133">Transmembrane helix</keyword>
<evidence type="ECO:0000313" key="15">
    <source>
        <dbReference type="EMBL" id="CUG28716.1"/>
    </source>
</evidence>
<dbReference type="AlphaFoldDB" id="A0A0S4IZ92"/>
<organism evidence="15 16">
    <name type="scientific">Bodo saltans</name>
    <name type="common">Flagellated protozoan</name>
    <dbReference type="NCBI Taxonomy" id="75058"/>
    <lineage>
        <taxon>Eukaryota</taxon>
        <taxon>Discoba</taxon>
        <taxon>Euglenozoa</taxon>
        <taxon>Kinetoplastea</taxon>
        <taxon>Metakinetoplastina</taxon>
        <taxon>Eubodonida</taxon>
        <taxon>Bodonidae</taxon>
        <taxon>Bodo</taxon>
    </lineage>
</organism>
<feature type="domain" description="STT3/PglB/AglB core" evidence="14">
    <location>
        <begin position="213"/>
        <end position="270"/>
    </location>
</feature>
<keyword evidence="12" id="KW-0472">Membrane</keyword>
<evidence type="ECO:0000256" key="13">
    <source>
        <dbReference type="ARBA" id="ARBA00023211"/>
    </source>
</evidence>
<dbReference type="InterPro" id="IPR048999">
    <property type="entry name" value="STT3-PglB_core"/>
</dbReference>
<keyword evidence="10" id="KW-0460">Magnesium</keyword>
<evidence type="ECO:0000313" key="16">
    <source>
        <dbReference type="Proteomes" id="UP000051952"/>
    </source>
</evidence>
<dbReference type="EMBL" id="CYKH01000733">
    <property type="protein sequence ID" value="CUG28716.1"/>
    <property type="molecule type" value="Genomic_DNA"/>
</dbReference>
<keyword evidence="9" id="KW-0479">Metal-binding</keyword>